<evidence type="ECO:0000313" key="2">
    <source>
        <dbReference type="EMBL" id="AIF69040.1"/>
    </source>
</evidence>
<keyword evidence="1" id="KW-0175">Coiled coil</keyword>
<dbReference type="EMBL" id="CP006019">
    <property type="protein sequence ID" value="AIF69040.1"/>
    <property type="molecule type" value="Genomic_DNA"/>
</dbReference>
<evidence type="ECO:0000256" key="1">
    <source>
        <dbReference type="SAM" id="Coils"/>
    </source>
</evidence>
<proteinExistence type="predicted"/>
<dbReference type="GeneID" id="24841747"/>
<reference evidence="2 3" key="2">
    <citation type="journal article" date="2015" name="Genome Announc.">
        <title>Complete Genome Sequence of Hyperthermophilic Piezophilic Archaeon Palaeococcus pacificus DY20341T, Isolated from Deep-Sea Hydrothermal Sediments.</title>
        <authorList>
            <person name="Zeng X."/>
            <person name="Jebbar M."/>
            <person name="Shao Z."/>
        </authorList>
    </citation>
    <scope>NUCLEOTIDE SEQUENCE [LARGE SCALE GENOMIC DNA]</scope>
    <source>
        <strain evidence="2 3">DY20341</strain>
    </source>
</reference>
<dbReference type="OrthoDB" id="96601at2157"/>
<reference evidence="3" key="1">
    <citation type="submission" date="2013-06" db="EMBL/GenBank/DDBJ databases">
        <title>Complete Genome Sequence of Hyperthermophilic Palaeococcus pacificus DY20341T, Isolated from a Deep-Sea Hydrothermal Sediments.</title>
        <authorList>
            <person name="Zeng X."/>
            <person name="Shao Z."/>
        </authorList>
    </citation>
    <scope>NUCLEOTIDE SEQUENCE [LARGE SCALE GENOMIC DNA]</scope>
    <source>
        <strain evidence="3">DY20341</strain>
    </source>
</reference>
<dbReference type="AlphaFoldDB" id="A0A075LQP2"/>
<evidence type="ECO:0008006" key="4">
    <source>
        <dbReference type="Google" id="ProtNLM"/>
    </source>
</evidence>
<protein>
    <recommendedName>
        <fullName evidence="4">DNA double-strand break repair Rad50 ATPase</fullName>
    </recommendedName>
</protein>
<evidence type="ECO:0000313" key="3">
    <source>
        <dbReference type="Proteomes" id="UP000027981"/>
    </source>
</evidence>
<keyword evidence="3" id="KW-1185">Reference proteome</keyword>
<organism evidence="2 3">
    <name type="scientific">Palaeococcus pacificus DY20341</name>
    <dbReference type="NCBI Taxonomy" id="1343739"/>
    <lineage>
        <taxon>Archaea</taxon>
        <taxon>Methanobacteriati</taxon>
        <taxon>Methanobacteriota</taxon>
        <taxon>Thermococci</taxon>
        <taxon>Thermococcales</taxon>
        <taxon>Thermococcaceae</taxon>
        <taxon>Palaeococcus</taxon>
    </lineage>
</organism>
<gene>
    <name evidence="2" type="ORF">PAP_03100</name>
</gene>
<sequence>MKWKVWALVLLLVGSVIPAGIALADENGTQSLEEYSLSLDNSTQEEIIAERLINQLTRISELTESHIEKIRDKLPENSTILENYETAEAYKEKAIQEYEAEDYYNSILDSLTSMHYYKIVLTQLKEGKERIDELRDRLPEEIKRMQEYFGVVERTIRIAENQGIDVSNLTLLYNETKDAYKQVLDDLKAKDFEKAKEDLEIAKEKKAALDEELMKVREELAYMNADKIVKDFLIKTEKGITFAERVIEEAKNRGIDTSEAEAKLEEIKVVYEEVKGLAAEEKWEDALDVIKENRGKIERFFKTLDQIHEKIAEERMKKDLRVFLREVGDRIRKDAKALQVLKNRGVDTRRAELELRTAVQEVQLGLRLAKEGRIAQAKMHFGIALRLLYSVDQFILRHA</sequence>
<dbReference type="STRING" id="1343739.PAP_03100"/>
<name>A0A075LQP2_9EURY</name>
<dbReference type="Proteomes" id="UP000027981">
    <property type="component" value="Chromosome"/>
</dbReference>
<dbReference type="eggNOG" id="arCOG05807">
    <property type="taxonomic scope" value="Archaea"/>
</dbReference>
<accession>A0A075LQP2</accession>
<dbReference type="KEGG" id="ppac:PAP_03100"/>
<dbReference type="RefSeq" id="WP_048164638.1">
    <property type="nucleotide sequence ID" value="NZ_CP006019.1"/>
</dbReference>
<feature type="coiled-coil region" evidence="1">
    <location>
        <begin position="192"/>
        <end position="226"/>
    </location>
</feature>
<feature type="coiled-coil region" evidence="1">
    <location>
        <begin position="81"/>
        <end position="144"/>
    </location>
</feature>
<dbReference type="HOGENOM" id="CLU_688155_0_0_2"/>